<keyword evidence="3" id="KW-1185">Reference proteome</keyword>
<feature type="compositionally biased region" description="Basic and acidic residues" evidence="1">
    <location>
        <begin position="144"/>
        <end position="165"/>
    </location>
</feature>
<sequence>MGLGTKIKEALHGDHHNQDTDDVKAPGAYPDDEPSQRNSNSKDYISPKSSAINKKWDATGSGGDPVNTGLGNTSTTGHSNNLTGSSGSSRNKLHRDTDEYRQTQEGYSQPTRGHHSRDSGVGLGQQTSTKDRAPQGAYWGDLSSEGHRGHGKAEDLPDRTYRGQDHTGGSRGDHNPRVADQAVGGGVYNSVTGAGSPDYSSSHSKPYTSGGAVHDPLTSSTKGASIPSGDLYDEETGHHGYGHGSSNSRNDYTGGGLTGTGAAAGAGAAAGYGANEYSHRGGYDNSGYSSAHDNAARDTHAPGVPRSSMLDPEPGLPSSATHQSRQDPWATSTTQQSPGNSVTGSSGTAPSSGLGKDHYGPAHEGAKVLHTCQHSPKTSNVPTLPPNVSIFSPTDPGASNALLNGLFFTRLAVSAQTEPAQLAAALKESPKVSEAFCLSHQRAILVFDGEKDGGDVKDAHHEHVRAVCLALKDADMSLSIAGISMLPVNICGFFIGQQILNRHQNIATRLGTLTWPGWSRMRLAARLLINNRLSATCNMKVQFLMMFDMPYMLNWIIATSGTGSRELRSWEDPQAVEFIGMKLAGVR</sequence>
<protein>
    <submittedName>
        <fullName evidence="2">Uncharacterized protein</fullName>
    </submittedName>
</protein>
<feature type="compositionally biased region" description="Polar residues" evidence="1">
    <location>
        <begin position="329"/>
        <end position="351"/>
    </location>
</feature>
<evidence type="ECO:0000313" key="3">
    <source>
        <dbReference type="Proteomes" id="UP000078576"/>
    </source>
</evidence>
<dbReference type="OrthoDB" id="2590867at2759"/>
<dbReference type="EMBL" id="KN714670">
    <property type="protein sequence ID" value="KUI53685.1"/>
    <property type="molecule type" value="Genomic_DNA"/>
</dbReference>
<dbReference type="Proteomes" id="UP000078576">
    <property type="component" value="Unassembled WGS sequence"/>
</dbReference>
<feature type="compositionally biased region" description="Polar residues" evidence="1">
    <location>
        <begin position="69"/>
        <end position="90"/>
    </location>
</feature>
<gene>
    <name evidence="2" type="ORF">VP1G_01106</name>
</gene>
<evidence type="ECO:0000313" key="2">
    <source>
        <dbReference type="EMBL" id="KUI53685.1"/>
    </source>
</evidence>
<feature type="compositionally biased region" description="Basic and acidic residues" evidence="1">
    <location>
        <begin position="1"/>
        <end position="24"/>
    </location>
</feature>
<evidence type="ECO:0000256" key="1">
    <source>
        <dbReference type="SAM" id="MobiDB-lite"/>
    </source>
</evidence>
<feature type="compositionally biased region" description="Polar residues" evidence="1">
    <location>
        <begin position="36"/>
        <end position="52"/>
    </location>
</feature>
<feature type="region of interest" description="Disordered" evidence="1">
    <location>
        <begin position="1"/>
        <end position="362"/>
    </location>
</feature>
<proteinExistence type="predicted"/>
<feature type="compositionally biased region" description="Gly residues" evidence="1">
    <location>
        <begin position="253"/>
        <end position="270"/>
    </location>
</feature>
<dbReference type="AlphaFoldDB" id="A0A194UPT9"/>
<reference evidence="3" key="1">
    <citation type="submission" date="2014-12" db="EMBL/GenBank/DDBJ databases">
        <title>Genome Sequence of Valsa Canker Pathogens Uncovers a Specific Adaption of Colonization on Woody Bark.</title>
        <authorList>
            <person name="Yin Z."/>
            <person name="Liu H."/>
            <person name="Gao X."/>
            <person name="Li Z."/>
            <person name="Song N."/>
            <person name="Ke X."/>
            <person name="Dai Q."/>
            <person name="Wu Y."/>
            <person name="Sun Y."/>
            <person name="Xu J.-R."/>
            <person name="Kang Z.K."/>
            <person name="Wang L."/>
            <person name="Huang L."/>
        </authorList>
    </citation>
    <scope>NUCLEOTIDE SEQUENCE [LARGE SCALE GENOMIC DNA]</scope>
    <source>
        <strain evidence="3">SXYL134</strain>
    </source>
</reference>
<organism evidence="2 3">
    <name type="scientific">Cytospora mali</name>
    <name type="common">Apple Valsa canker fungus</name>
    <name type="synonym">Valsa mali</name>
    <dbReference type="NCBI Taxonomy" id="578113"/>
    <lineage>
        <taxon>Eukaryota</taxon>
        <taxon>Fungi</taxon>
        <taxon>Dikarya</taxon>
        <taxon>Ascomycota</taxon>
        <taxon>Pezizomycotina</taxon>
        <taxon>Sordariomycetes</taxon>
        <taxon>Sordariomycetidae</taxon>
        <taxon>Diaporthales</taxon>
        <taxon>Cytosporaceae</taxon>
        <taxon>Cytospora</taxon>
    </lineage>
</organism>
<name>A0A194UPT9_CYTMA</name>
<accession>A0A194UPT9</accession>
<feature type="compositionally biased region" description="Polar residues" evidence="1">
    <location>
        <begin position="189"/>
        <end position="207"/>
    </location>
</feature>